<keyword evidence="3" id="KW-1133">Transmembrane helix</keyword>
<dbReference type="Proteomes" id="UP001597347">
    <property type="component" value="Unassembled WGS sequence"/>
</dbReference>
<dbReference type="Gene3D" id="2.60.40.1240">
    <property type="match status" value="1"/>
</dbReference>
<organism evidence="4 5">
    <name type="scientific">Amnibacterium endophyticum</name>
    <dbReference type="NCBI Taxonomy" id="2109337"/>
    <lineage>
        <taxon>Bacteria</taxon>
        <taxon>Bacillati</taxon>
        <taxon>Actinomycetota</taxon>
        <taxon>Actinomycetes</taxon>
        <taxon>Micrococcales</taxon>
        <taxon>Microbacteriaceae</taxon>
        <taxon>Amnibacterium</taxon>
    </lineage>
</organism>
<feature type="region of interest" description="Disordered" evidence="2">
    <location>
        <begin position="40"/>
        <end position="78"/>
    </location>
</feature>
<comment type="caution">
    <text evidence="4">The sequence shown here is derived from an EMBL/GenBank/DDBJ whole genome shotgun (WGS) entry which is preliminary data.</text>
</comment>
<evidence type="ECO:0008006" key="6">
    <source>
        <dbReference type="Google" id="ProtNLM"/>
    </source>
</evidence>
<protein>
    <recommendedName>
        <fullName evidence="6">DUF4352 domain-containing protein</fullName>
    </recommendedName>
</protein>
<sequence>MNAPASSRRARITTAAVGTGVAAVIAVTAFGAVQSSSIGAEADPTAAPSTSAPATSAPAATPSPVPTPGATVSTPITSDAPIRADLTAEVTSMKAVTVKTSSPGEIGGPGVRFAITVTNTTDRTVSLVDTVVNAAAGRYGDPAYLIDSSSRPFPSSVAAGRSVTGVYVFTIPRSDRGKVVVSLDTSTSNPVVAFTGKAPR</sequence>
<evidence type="ECO:0000313" key="5">
    <source>
        <dbReference type="Proteomes" id="UP001597347"/>
    </source>
</evidence>
<evidence type="ECO:0000256" key="1">
    <source>
        <dbReference type="ARBA" id="ARBA00022729"/>
    </source>
</evidence>
<gene>
    <name evidence="4" type="ORF">ACFSBI_04600</name>
</gene>
<name>A0ABW4LDK8_9MICO</name>
<dbReference type="InterPro" id="IPR029050">
    <property type="entry name" value="Immunoprotect_excell_Ig-like"/>
</dbReference>
<keyword evidence="3" id="KW-0472">Membrane</keyword>
<feature type="compositionally biased region" description="Low complexity" evidence="2">
    <location>
        <begin position="44"/>
        <end position="60"/>
    </location>
</feature>
<dbReference type="RefSeq" id="WP_377932504.1">
    <property type="nucleotide sequence ID" value="NZ_JBHUEA010000005.1"/>
</dbReference>
<feature type="transmembrane region" description="Helical" evidence="3">
    <location>
        <begin position="12"/>
        <end position="33"/>
    </location>
</feature>
<evidence type="ECO:0000256" key="3">
    <source>
        <dbReference type="SAM" id="Phobius"/>
    </source>
</evidence>
<keyword evidence="5" id="KW-1185">Reference proteome</keyword>
<dbReference type="EMBL" id="JBHUEA010000005">
    <property type="protein sequence ID" value="MFD1720820.1"/>
    <property type="molecule type" value="Genomic_DNA"/>
</dbReference>
<accession>A0ABW4LDK8</accession>
<proteinExistence type="predicted"/>
<keyword evidence="3" id="KW-0812">Transmembrane</keyword>
<evidence type="ECO:0000313" key="4">
    <source>
        <dbReference type="EMBL" id="MFD1720820.1"/>
    </source>
</evidence>
<keyword evidence="1" id="KW-0732">Signal</keyword>
<evidence type="ECO:0000256" key="2">
    <source>
        <dbReference type="SAM" id="MobiDB-lite"/>
    </source>
</evidence>
<reference evidence="5" key="1">
    <citation type="journal article" date="2019" name="Int. J. Syst. Evol. Microbiol.">
        <title>The Global Catalogue of Microorganisms (GCM) 10K type strain sequencing project: providing services to taxonomists for standard genome sequencing and annotation.</title>
        <authorList>
            <consortium name="The Broad Institute Genomics Platform"/>
            <consortium name="The Broad Institute Genome Sequencing Center for Infectious Disease"/>
            <person name="Wu L."/>
            <person name="Ma J."/>
        </authorList>
    </citation>
    <scope>NUCLEOTIDE SEQUENCE [LARGE SCALE GENOMIC DNA]</scope>
    <source>
        <strain evidence="5">CGMCC 1.12471</strain>
    </source>
</reference>